<evidence type="ECO:0000256" key="1">
    <source>
        <dbReference type="SAM" id="Phobius"/>
    </source>
</evidence>
<organism evidence="2 3">
    <name type="scientific">Mangrovibacterium diazotrophicum</name>
    <dbReference type="NCBI Taxonomy" id="1261403"/>
    <lineage>
        <taxon>Bacteria</taxon>
        <taxon>Pseudomonadati</taxon>
        <taxon>Bacteroidota</taxon>
        <taxon>Bacteroidia</taxon>
        <taxon>Marinilabiliales</taxon>
        <taxon>Prolixibacteraceae</taxon>
        <taxon>Mangrovibacterium</taxon>
    </lineage>
</organism>
<dbReference type="Proteomes" id="UP000283387">
    <property type="component" value="Unassembled WGS sequence"/>
</dbReference>
<keyword evidence="1" id="KW-0472">Membrane</keyword>
<feature type="transmembrane region" description="Helical" evidence="1">
    <location>
        <begin position="26"/>
        <end position="44"/>
    </location>
</feature>
<comment type="caution">
    <text evidence="2">The sequence shown here is derived from an EMBL/GenBank/DDBJ whole genome shotgun (WGS) entry which is preliminary data.</text>
</comment>
<dbReference type="EMBL" id="RAPN01000001">
    <property type="protein sequence ID" value="RKD91662.1"/>
    <property type="molecule type" value="Genomic_DNA"/>
</dbReference>
<proteinExistence type="predicted"/>
<dbReference type="AlphaFoldDB" id="A0A419W8H0"/>
<keyword evidence="1" id="KW-0812">Transmembrane</keyword>
<name>A0A419W8H0_9BACT</name>
<keyword evidence="3" id="KW-1185">Reference proteome</keyword>
<evidence type="ECO:0000313" key="2">
    <source>
        <dbReference type="EMBL" id="RKD91662.1"/>
    </source>
</evidence>
<reference evidence="2 3" key="1">
    <citation type="submission" date="2018-09" db="EMBL/GenBank/DDBJ databases">
        <title>Genomic Encyclopedia of Archaeal and Bacterial Type Strains, Phase II (KMG-II): from individual species to whole genera.</title>
        <authorList>
            <person name="Goeker M."/>
        </authorList>
    </citation>
    <scope>NUCLEOTIDE SEQUENCE [LARGE SCALE GENOMIC DNA]</scope>
    <source>
        <strain evidence="2 3">DSM 27148</strain>
    </source>
</reference>
<sequence>MISIGMLIVVLPNLYQKFSGHQLSDFWSLSIMFTGITLEITGLIKMMQVRKRISGH</sequence>
<protein>
    <submittedName>
        <fullName evidence="2">Uncharacterized protein</fullName>
    </submittedName>
</protein>
<keyword evidence="1" id="KW-1133">Transmembrane helix</keyword>
<evidence type="ECO:0000313" key="3">
    <source>
        <dbReference type="Proteomes" id="UP000283387"/>
    </source>
</evidence>
<gene>
    <name evidence="2" type="ORF">BC643_2024</name>
</gene>
<accession>A0A419W8H0</accession>